<dbReference type="Proteomes" id="UP001199795">
    <property type="component" value="Unassembled WGS sequence"/>
</dbReference>
<organism evidence="2 3">
    <name type="scientific">Wocania arenilitoris</name>
    <dbReference type="NCBI Taxonomy" id="2044858"/>
    <lineage>
        <taxon>Bacteria</taxon>
        <taxon>Pseudomonadati</taxon>
        <taxon>Bacteroidota</taxon>
        <taxon>Flavobacteriia</taxon>
        <taxon>Flavobacteriales</taxon>
        <taxon>Flavobacteriaceae</taxon>
        <taxon>Wocania</taxon>
    </lineage>
</organism>
<sequence length="201" mass="22640">MNKTSNISVVILAAGASKRMGTPKQLLKWGDSTLLSNAIETALKLQIKEVIVVLGANYNLIKKTIHHYPVTILNNKDWHNGLGKSLAFGVTHLMHSKQIVNGCLITLADQPFIKNNFLNTLIEEFNKNKYSILATSYKNKTSGVPVVFDKKYFNELVKLNSDKGAKEIINKYLSEVKNITPQLRNIDIDTLQDYEEHISKK</sequence>
<name>A0AAE3ER89_9FLAO</name>
<gene>
    <name evidence="2" type="ORF">L3X37_13740</name>
</gene>
<dbReference type="SUPFAM" id="SSF53448">
    <property type="entry name" value="Nucleotide-diphospho-sugar transferases"/>
    <property type="match status" value="1"/>
</dbReference>
<dbReference type="PANTHER" id="PTHR43777:SF1">
    <property type="entry name" value="MOLYBDENUM COFACTOR CYTIDYLYLTRANSFERASE"/>
    <property type="match status" value="1"/>
</dbReference>
<dbReference type="InterPro" id="IPR029044">
    <property type="entry name" value="Nucleotide-diphossugar_trans"/>
</dbReference>
<evidence type="ECO:0000259" key="1">
    <source>
        <dbReference type="Pfam" id="PF12804"/>
    </source>
</evidence>
<keyword evidence="3" id="KW-1185">Reference proteome</keyword>
<proteinExistence type="predicted"/>
<dbReference type="InterPro" id="IPR025877">
    <property type="entry name" value="MobA-like_NTP_Trfase"/>
</dbReference>
<dbReference type="Gene3D" id="3.90.550.10">
    <property type="entry name" value="Spore Coat Polysaccharide Biosynthesis Protein SpsA, Chain A"/>
    <property type="match status" value="1"/>
</dbReference>
<evidence type="ECO:0000313" key="2">
    <source>
        <dbReference type="EMBL" id="MCF7569412.1"/>
    </source>
</evidence>
<comment type="caution">
    <text evidence="2">The sequence shown here is derived from an EMBL/GenBank/DDBJ whole genome shotgun (WGS) entry which is preliminary data.</text>
</comment>
<dbReference type="GO" id="GO:0016779">
    <property type="term" value="F:nucleotidyltransferase activity"/>
    <property type="evidence" value="ECO:0007669"/>
    <property type="project" value="UniProtKB-ARBA"/>
</dbReference>
<dbReference type="CDD" id="cd04182">
    <property type="entry name" value="GT_2_like_f"/>
    <property type="match status" value="1"/>
</dbReference>
<accession>A0AAE3ER89</accession>
<protein>
    <submittedName>
        <fullName evidence="2">Nucleotidyltransferase family protein</fullName>
    </submittedName>
</protein>
<evidence type="ECO:0000313" key="3">
    <source>
        <dbReference type="Proteomes" id="UP001199795"/>
    </source>
</evidence>
<dbReference type="RefSeq" id="WP_237240742.1">
    <property type="nucleotide sequence ID" value="NZ_JAKKDU010000018.1"/>
</dbReference>
<feature type="domain" description="MobA-like NTP transferase" evidence="1">
    <location>
        <begin position="9"/>
        <end position="172"/>
    </location>
</feature>
<dbReference type="EMBL" id="JAKKDU010000018">
    <property type="protein sequence ID" value="MCF7569412.1"/>
    <property type="molecule type" value="Genomic_DNA"/>
</dbReference>
<reference evidence="2" key="1">
    <citation type="submission" date="2022-01" db="EMBL/GenBank/DDBJ databases">
        <title>Draft genome sequence of Sabulilitoribacter arenilitoris KCTC 52401.</title>
        <authorList>
            <person name="Oh J.-S."/>
        </authorList>
    </citation>
    <scope>NUCLEOTIDE SEQUENCE</scope>
    <source>
        <strain evidence="2">HMF6543</strain>
    </source>
</reference>
<dbReference type="Pfam" id="PF12804">
    <property type="entry name" value="NTP_transf_3"/>
    <property type="match status" value="1"/>
</dbReference>
<dbReference type="PANTHER" id="PTHR43777">
    <property type="entry name" value="MOLYBDENUM COFACTOR CYTIDYLYLTRANSFERASE"/>
    <property type="match status" value="1"/>
</dbReference>
<dbReference type="AlphaFoldDB" id="A0AAE3ER89"/>